<accession>A0A2K1Q3B1</accession>
<sequence>MRGRNIETGEFLGESRSQQRREALDVLELAETLTGLADGQLAALPIPEELLPPLRDARRFKSHIAKKRQIAFLAKQMRRQDDDVLEAIRDALDAHSEGSKRQVADMHRAEEWRQRLLDGDDDALAAFIDIHPNADRQRLRQLVRNTKEEAARNKPPRAFRELFREIRAASASDGASTDQDADIADDDSSDA</sequence>
<keyword evidence="1 5" id="KW-0963">Cytoplasm</keyword>
<dbReference type="GO" id="GO:0019843">
    <property type="term" value="F:rRNA binding"/>
    <property type="evidence" value="ECO:0007669"/>
    <property type="project" value="UniProtKB-UniRule"/>
</dbReference>
<protein>
    <recommendedName>
        <fullName evidence="5">Dual-action ribosomal maturation protein DarP</fullName>
    </recommendedName>
    <alternativeName>
        <fullName evidence="5">Large ribosomal subunit assembly factor DarP</fullName>
    </alternativeName>
</protein>
<dbReference type="Pfam" id="PF04751">
    <property type="entry name" value="DarP"/>
    <property type="match status" value="1"/>
</dbReference>
<comment type="function">
    <text evidence="5">Member of a network of 50S ribosomal subunit biogenesis factors which assembles along the 30S-50S interface, preventing incorrect 23S rRNA structures from forming. Promotes peptidyl transferase center (PTC) maturation.</text>
</comment>
<dbReference type="PIRSF" id="PIRSF016183">
    <property type="entry name" value="UCP016183"/>
    <property type="match status" value="1"/>
</dbReference>
<dbReference type="HAMAP" id="MF_00765">
    <property type="entry name" value="DarP"/>
    <property type="match status" value="1"/>
</dbReference>
<evidence type="ECO:0000313" key="8">
    <source>
        <dbReference type="Proteomes" id="UP000236220"/>
    </source>
</evidence>
<keyword evidence="4 5" id="KW-0694">RNA-binding</keyword>
<dbReference type="GO" id="GO:0005829">
    <property type="term" value="C:cytosol"/>
    <property type="evidence" value="ECO:0007669"/>
    <property type="project" value="TreeGrafter"/>
</dbReference>
<feature type="region of interest" description="Disordered" evidence="6">
    <location>
        <begin position="169"/>
        <end position="191"/>
    </location>
</feature>
<evidence type="ECO:0000313" key="7">
    <source>
        <dbReference type="EMBL" id="PNS09529.1"/>
    </source>
</evidence>
<evidence type="ECO:0000256" key="5">
    <source>
        <dbReference type="HAMAP-Rule" id="MF_00765"/>
    </source>
</evidence>
<dbReference type="RefSeq" id="WP_103075015.1">
    <property type="nucleotide sequence ID" value="NZ_NPZB01000001.1"/>
</dbReference>
<organism evidence="7 8">
    <name type="scientific">Solilutibacter silvestris</name>
    <dbReference type="NCBI Taxonomy" id="1645665"/>
    <lineage>
        <taxon>Bacteria</taxon>
        <taxon>Pseudomonadati</taxon>
        <taxon>Pseudomonadota</taxon>
        <taxon>Gammaproteobacteria</taxon>
        <taxon>Lysobacterales</taxon>
        <taxon>Lysobacteraceae</taxon>
        <taxon>Solilutibacter</taxon>
    </lineage>
</organism>
<proteinExistence type="inferred from homology"/>
<dbReference type="InterPro" id="IPR023153">
    <property type="entry name" value="DarP_sf"/>
</dbReference>
<keyword evidence="8" id="KW-1185">Reference proteome</keyword>
<comment type="subcellular location">
    <subcellularLocation>
        <location evidence="5">Cytoplasm</location>
    </subcellularLocation>
    <text evidence="5">Associates with late stage pre-50S ribosomal subunits.</text>
</comment>
<dbReference type="AlphaFoldDB" id="A0A2K1Q3B1"/>
<dbReference type="OrthoDB" id="5293604at2"/>
<evidence type="ECO:0000256" key="4">
    <source>
        <dbReference type="ARBA" id="ARBA00022884"/>
    </source>
</evidence>
<comment type="similarity">
    <text evidence="5">Belongs to the DarP family.</text>
</comment>
<dbReference type="Gene3D" id="1.10.60.30">
    <property type="entry name" value="PSPTO4464-like domains"/>
    <property type="match status" value="2"/>
</dbReference>
<evidence type="ECO:0000256" key="6">
    <source>
        <dbReference type="SAM" id="MobiDB-lite"/>
    </source>
</evidence>
<evidence type="ECO:0000256" key="3">
    <source>
        <dbReference type="ARBA" id="ARBA00022730"/>
    </source>
</evidence>
<dbReference type="SUPFAM" id="SSF158710">
    <property type="entry name" value="PSPTO4464-like"/>
    <property type="match status" value="1"/>
</dbReference>
<dbReference type="CDD" id="cd16331">
    <property type="entry name" value="YjgA-like"/>
    <property type="match status" value="1"/>
</dbReference>
<evidence type="ECO:0000256" key="1">
    <source>
        <dbReference type="ARBA" id="ARBA00022490"/>
    </source>
</evidence>
<reference evidence="7 8" key="1">
    <citation type="submission" date="2017-08" db="EMBL/GenBank/DDBJ databases">
        <title>Lysobacter sylvestris genome.</title>
        <authorList>
            <person name="Zhang D.-C."/>
            <person name="Albuquerque L."/>
            <person name="Franca L."/>
            <person name="Froufe H.J.C."/>
            <person name="Barroso C."/>
            <person name="Egas C."/>
            <person name="Da Costa M."/>
            <person name="Margesin R."/>
        </authorList>
    </citation>
    <scope>NUCLEOTIDE SEQUENCE [LARGE SCALE GENOMIC DNA]</scope>
    <source>
        <strain evidence="7 8">AM20-91</strain>
    </source>
</reference>
<keyword evidence="3 5" id="KW-0699">rRNA-binding</keyword>
<dbReference type="GO" id="GO:0043022">
    <property type="term" value="F:ribosome binding"/>
    <property type="evidence" value="ECO:0007669"/>
    <property type="project" value="UniProtKB-UniRule"/>
</dbReference>
<feature type="compositionally biased region" description="Acidic residues" evidence="6">
    <location>
        <begin position="179"/>
        <end position="191"/>
    </location>
</feature>
<dbReference type="Proteomes" id="UP000236220">
    <property type="component" value="Unassembled WGS sequence"/>
</dbReference>
<name>A0A2K1Q3B1_9GAMM</name>
<dbReference type="NCBIfam" id="NF003593">
    <property type="entry name" value="PRK05255.1-1"/>
    <property type="match status" value="1"/>
</dbReference>
<gene>
    <name evidence="5" type="primary">darP</name>
    <name evidence="7" type="ORF">Lysil_1158</name>
</gene>
<dbReference type="InterPro" id="IPR006839">
    <property type="entry name" value="DarP"/>
</dbReference>
<keyword evidence="2 5" id="KW-0690">Ribosome biogenesis</keyword>
<dbReference type="PANTHER" id="PTHR38101">
    <property type="entry name" value="UPF0307 PROTEIN YJGA"/>
    <property type="match status" value="1"/>
</dbReference>
<evidence type="ECO:0000256" key="2">
    <source>
        <dbReference type="ARBA" id="ARBA00022517"/>
    </source>
</evidence>
<dbReference type="EMBL" id="NPZB01000001">
    <property type="protein sequence ID" value="PNS09529.1"/>
    <property type="molecule type" value="Genomic_DNA"/>
</dbReference>
<comment type="caution">
    <text evidence="7">The sequence shown here is derived from an EMBL/GenBank/DDBJ whole genome shotgun (WGS) entry which is preliminary data.</text>
</comment>
<dbReference type="PANTHER" id="PTHR38101:SF1">
    <property type="entry name" value="UPF0307 PROTEIN YJGA"/>
    <property type="match status" value="1"/>
</dbReference>
<dbReference type="GO" id="GO:1902626">
    <property type="term" value="P:assembly of large subunit precursor of preribosome"/>
    <property type="evidence" value="ECO:0007669"/>
    <property type="project" value="UniProtKB-UniRule"/>
</dbReference>